<proteinExistence type="predicted"/>
<dbReference type="OrthoDB" id="5956464at2759"/>
<dbReference type="Proteomes" id="UP000225706">
    <property type="component" value="Unassembled WGS sequence"/>
</dbReference>
<feature type="domain" description="DZIP3-like HEPN" evidence="1">
    <location>
        <begin position="72"/>
        <end position="218"/>
    </location>
</feature>
<dbReference type="GO" id="GO:0019284">
    <property type="term" value="P:L-methionine salvage from S-adenosylmethionine"/>
    <property type="evidence" value="ECO:0007669"/>
    <property type="project" value="TreeGrafter"/>
</dbReference>
<dbReference type="Pfam" id="PF18738">
    <property type="entry name" value="HEPN_DZIP3"/>
    <property type="match status" value="1"/>
</dbReference>
<name>A0A2B4R727_STYPI</name>
<dbReference type="InterPro" id="IPR035994">
    <property type="entry name" value="Nucleoside_phosphorylase_sf"/>
</dbReference>
<gene>
    <name evidence="2" type="primary">DZIP3</name>
    <name evidence="2" type="ORF">AWC38_SpisGene24022</name>
</gene>
<evidence type="ECO:0000313" key="3">
    <source>
        <dbReference type="Proteomes" id="UP000225706"/>
    </source>
</evidence>
<dbReference type="GO" id="GO:0008930">
    <property type="term" value="F:methylthioadenosine nucleosidase activity"/>
    <property type="evidence" value="ECO:0007669"/>
    <property type="project" value="TreeGrafter"/>
</dbReference>
<comment type="caution">
    <text evidence="2">The sequence shown here is derived from an EMBL/GenBank/DDBJ whole genome shotgun (WGS) entry which is preliminary data.</text>
</comment>
<accession>A0A2B4R727</accession>
<dbReference type="GO" id="GO:0008782">
    <property type="term" value="F:adenosylhomocysteine nucleosidase activity"/>
    <property type="evidence" value="ECO:0007669"/>
    <property type="project" value="TreeGrafter"/>
</dbReference>
<keyword evidence="3" id="KW-1185">Reference proteome</keyword>
<organism evidence="2 3">
    <name type="scientific">Stylophora pistillata</name>
    <name type="common">Smooth cauliflower coral</name>
    <dbReference type="NCBI Taxonomy" id="50429"/>
    <lineage>
        <taxon>Eukaryota</taxon>
        <taxon>Metazoa</taxon>
        <taxon>Cnidaria</taxon>
        <taxon>Anthozoa</taxon>
        <taxon>Hexacorallia</taxon>
        <taxon>Scleractinia</taxon>
        <taxon>Astrocoeniina</taxon>
        <taxon>Pocilloporidae</taxon>
        <taxon>Stylophora</taxon>
    </lineage>
</organism>
<dbReference type="InterPro" id="IPR041249">
    <property type="entry name" value="HEPN_DZIP3"/>
</dbReference>
<protein>
    <submittedName>
        <fullName evidence="2">E3 ubiquitin-protein ligase DZIP3</fullName>
    </submittedName>
</protein>
<evidence type="ECO:0000313" key="2">
    <source>
        <dbReference type="EMBL" id="PFX12075.1"/>
    </source>
</evidence>
<dbReference type="SUPFAM" id="SSF53167">
    <property type="entry name" value="Purine and uridine phosphorylases"/>
    <property type="match status" value="1"/>
</dbReference>
<reference evidence="3" key="1">
    <citation type="journal article" date="2017" name="bioRxiv">
        <title>Comparative analysis of the genomes of Stylophora pistillata and Acropora digitifera provides evidence for extensive differences between species of corals.</title>
        <authorList>
            <person name="Voolstra C.R."/>
            <person name="Li Y."/>
            <person name="Liew Y.J."/>
            <person name="Baumgarten S."/>
            <person name="Zoccola D."/>
            <person name="Flot J.-F."/>
            <person name="Tambutte S."/>
            <person name="Allemand D."/>
            <person name="Aranda M."/>
        </authorList>
    </citation>
    <scope>NUCLEOTIDE SEQUENCE [LARGE SCALE GENOMIC DNA]</scope>
</reference>
<dbReference type="GO" id="GO:0005829">
    <property type="term" value="C:cytosol"/>
    <property type="evidence" value="ECO:0007669"/>
    <property type="project" value="TreeGrafter"/>
</dbReference>
<dbReference type="GO" id="GO:0009116">
    <property type="term" value="P:nucleoside metabolic process"/>
    <property type="evidence" value="ECO:0007669"/>
    <property type="project" value="InterPro"/>
</dbReference>
<dbReference type="PANTHER" id="PTHR46832">
    <property type="entry name" value="5'-METHYLTHIOADENOSINE/S-ADENOSYLHOMOCYSTEINE NUCLEOSIDASE"/>
    <property type="match status" value="1"/>
</dbReference>
<sequence length="560" mass="62939">MFRHRRVFSLHSKQPGSKKLSIVYRRPVFMAVCTLHVWYPTKEECNYARLCRLLVDIGSHVLRDIFDRICPPGNLHTVLTDPKIHAKLQTLQKNRVLSTSQWCRLYPVIKSSVSSRDFDTSLLLLLLKNIGGLTLPTSSWVDLPLESDTTPTANIIRLKILRDRVYSHASDASVDDVTFSSYWYDIKDTFLRIGGAWYEDAINDIKIDCMDAHLVEHYQDLFREWLKDDDYITNKSHKDETVKKARKQEDKDVSIDISELRSGVKDMNDRKYIPHSSSQELLVKHRPMNNANANPPELSVKFPNLSDLPKVSSPWCNVELPVDILLLTMEDCEFLSCFAYLKESFKSYHISIGHVYFGCMGDGQGKKMKIALTRCCKGSDVPGGSLSAAKDAIFLLRPKVTFSVGACSSLKNRQVKLGDVVVSSKLITGTHKTPPSRNIGNLIKDRANGWKAPLQNGDEYNAKVHFDGVVLSISEANKDIIGQHPEAIAVEMEGGGENHGEFAAALKTKWVFVKGIKDFANDGQSSSEKWKQIACMMAASVVANILSDPVIFQGWLQFNA</sequence>
<feature type="non-terminal residue" evidence="2">
    <location>
        <position position="560"/>
    </location>
</feature>
<evidence type="ECO:0000259" key="1">
    <source>
        <dbReference type="Pfam" id="PF18738"/>
    </source>
</evidence>
<dbReference type="AlphaFoldDB" id="A0A2B4R727"/>
<dbReference type="PANTHER" id="PTHR46832:SF1">
    <property type="entry name" value="5'-METHYLTHIOADENOSINE_S-ADENOSYLHOMOCYSTEINE NUCLEOSIDASE"/>
    <property type="match status" value="1"/>
</dbReference>
<dbReference type="Gene3D" id="3.40.50.1580">
    <property type="entry name" value="Nucleoside phosphorylase domain"/>
    <property type="match status" value="1"/>
</dbReference>
<dbReference type="EMBL" id="LSMT01001609">
    <property type="protein sequence ID" value="PFX12075.1"/>
    <property type="molecule type" value="Genomic_DNA"/>
</dbReference>